<dbReference type="InterPro" id="IPR013602">
    <property type="entry name" value="Dynein_heavy_linker"/>
</dbReference>
<dbReference type="GO" id="GO:0007018">
    <property type="term" value="P:microtubule-based movement"/>
    <property type="evidence" value="ECO:0007669"/>
    <property type="project" value="InterPro"/>
</dbReference>
<protein>
    <submittedName>
        <fullName evidence="17">DHC_N1 domain-containing protein</fullName>
    </submittedName>
</protein>
<feature type="domain" description="Dynein heavy chain tail" evidence="13">
    <location>
        <begin position="256"/>
        <end position="840"/>
    </location>
</feature>
<reference evidence="17" key="1">
    <citation type="submission" date="2016-06" db="UniProtKB">
        <authorList>
            <consortium name="WormBaseParasite"/>
        </authorList>
    </citation>
    <scope>IDENTIFICATION</scope>
</reference>
<dbReference type="InterPro" id="IPR013594">
    <property type="entry name" value="Dynein_heavy_tail"/>
</dbReference>
<evidence type="ECO:0000256" key="6">
    <source>
        <dbReference type="ARBA" id="ARBA00022741"/>
    </source>
</evidence>
<dbReference type="GO" id="GO:0051959">
    <property type="term" value="F:dynein light intermediate chain binding"/>
    <property type="evidence" value="ECO:0007669"/>
    <property type="project" value="InterPro"/>
</dbReference>
<dbReference type="PANTHER" id="PTHR46532:SF4">
    <property type="entry name" value="AAA+ ATPASE DOMAIN-CONTAINING PROTEIN"/>
    <property type="match status" value="1"/>
</dbReference>
<feature type="coiled-coil region" evidence="12">
    <location>
        <begin position="545"/>
        <end position="579"/>
    </location>
</feature>
<evidence type="ECO:0000256" key="2">
    <source>
        <dbReference type="ARBA" id="ARBA00008887"/>
    </source>
</evidence>
<dbReference type="Pfam" id="PF08393">
    <property type="entry name" value="DHC_N2"/>
    <property type="match status" value="1"/>
</dbReference>
<comment type="subcellular location">
    <subcellularLocation>
        <location evidence="1">Cytoplasm</location>
        <location evidence="1">Cytoskeleton</location>
    </subcellularLocation>
</comment>
<reference evidence="15 16" key="2">
    <citation type="submission" date="2018-11" db="EMBL/GenBank/DDBJ databases">
        <authorList>
            <consortium name="Pathogen Informatics"/>
        </authorList>
    </citation>
    <scope>NUCLEOTIDE SEQUENCE [LARGE SCALE GENOMIC DNA]</scope>
</reference>
<evidence type="ECO:0000256" key="5">
    <source>
        <dbReference type="ARBA" id="ARBA00022737"/>
    </source>
</evidence>
<keyword evidence="4" id="KW-0493">Microtubule</keyword>
<comment type="similarity">
    <text evidence="2">Belongs to the dynein heavy chain family.</text>
</comment>
<dbReference type="Gene3D" id="1.10.287.2620">
    <property type="match status" value="1"/>
</dbReference>
<dbReference type="InterPro" id="IPR042222">
    <property type="entry name" value="Dynein_2_N"/>
</dbReference>
<evidence type="ECO:0000259" key="14">
    <source>
        <dbReference type="Pfam" id="PF08393"/>
    </source>
</evidence>
<dbReference type="InterPro" id="IPR026983">
    <property type="entry name" value="DHC"/>
</dbReference>
<keyword evidence="11" id="KW-0206">Cytoskeleton</keyword>
<dbReference type="WBParaSite" id="SBAD_0000714101-mRNA-1">
    <property type="protein sequence ID" value="SBAD_0000714101-mRNA-1"/>
    <property type="gene ID" value="SBAD_0000714101"/>
</dbReference>
<dbReference type="Proteomes" id="UP000270296">
    <property type="component" value="Unassembled WGS sequence"/>
</dbReference>
<name>A0A183ITC9_9BILA</name>
<evidence type="ECO:0000256" key="3">
    <source>
        <dbReference type="ARBA" id="ARBA00022490"/>
    </source>
</evidence>
<dbReference type="GO" id="GO:0045505">
    <property type="term" value="F:dynein intermediate chain binding"/>
    <property type="evidence" value="ECO:0007669"/>
    <property type="project" value="InterPro"/>
</dbReference>
<evidence type="ECO:0000256" key="1">
    <source>
        <dbReference type="ARBA" id="ARBA00004245"/>
    </source>
</evidence>
<dbReference type="EMBL" id="UZAM01010119">
    <property type="protein sequence ID" value="VDP11035.1"/>
    <property type="molecule type" value="Genomic_DNA"/>
</dbReference>
<evidence type="ECO:0000256" key="10">
    <source>
        <dbReference type="ARBA" id="ARBA00023175"/>
    </source>
</evidence>
<evidence type="ECO:0000313" key="15">
    <source>
        <dbReference type="EMBL" id="VDP11035.1"/>
    </source>
</evidence>
<dbReference type="FunFam" id="1.10.287.2620:FF:000001">
    <property type="entry name" value="Cytoplasmic dynein heavy chain 1"/>
    <property type="match status" value="1"/>
</dbReference>
<keyword evidence="8" id="KW-0243">Dynein</keyword>
<dbReference type="Pfam" id="PF08385">
    <property type="entry name" value="DHC_N1"/>
    <property type="match status" value="1"/>
</dbReference>
<keyword evidence="6" id="KW-0547">Nucleotide-binding</keyword>
<keyword evidence="5" id="KW-0677">Repeat</keyword>
<evidence type="ECO:0000313" key="17">
    <source>
        <dbReference type="WBParaSite" id="SBAD_0000714101-mRNA-1"/>
    </source>
</evidence>
<dbReference type="GO" id="GO:0005858">
    <property type="term" value="C:axonemal dynein complex"/>
    <property type="evidence" value="ECO:0007669"/>
    <property type="project" value="TreeGrafter"/>
</dbReference>
<keyword evidence="10" id="KW-0505">Motor protein</keyword>
<evidence type="ECO:0000256" key="7">
    <source>
        <dbReference type="ARBA" id="ARBA00022840"/>
    </source>
</evidence>
<proteinExistence type="inferred from homology"/>
<evidence type="ECO:0000259" key="13">
    <source>
        <dbReference type="Pfam" id="PF08385"/>
    </source>
</evidence>
<sequence>MAETGTDRGAGEGQAQSEVAQIELAEVSAFIPYLRRMVKVLVEDDADDKENVDYLSALDDCMKMPATIECLRKFIADQQTQVLLIERIRLKENEDSSQMSDHELEPLMNVVYQMSLDVHFTNPRTVGIVLIKCGPVIEAEKPFNKQVRFLSLSDGSPYETLHSYISAAVSPYFKSYIKESGRAESYRDGDKVAPSVEKKLMELEMGLLHLQQNIEIPEVTLVIHPMVQAVVKKAAEKNTHPSISDLGDLIDDSTFLNQLQNGVNRWIREIQKVTKLDRDPTSGTALQEITFWLNLERALIKLQAKRESPEVTLTLNILKHGKRFHATVSFDTDTGLKQAIDMVNDYNLLMKDFPVNDLLSASELDRIRMAVTAIFNHLRKIRNTYYPVQRCLHLLETISKDLQLQMLKVLSVRRLMHINFEEFDKIMNQAFEIFSCWDDEYDKLQLLLRDLLKKKRDEQFKIVLRLSPIHKRLQTRLEQMRRFRRQHEQLRTVIVRVLRPVPQMATQQDELVSPEIENPPILDTADAQAIEVDVAYEHVKDIDCLDLTKEGIEAWESALKRYEERIDRVEARITTRLRDQLESAKNANEMFRIFSRFNALFVRPHIRGAIREYQTQLIQRVKEDIETLHEKFKVQYIQSKASSMSRVHDLPPVSGSVIWARQIDRQLSRYLRRVEDVLGKGWENHIEGQKLKADGDSFRLKLNPQSIFDAWVARVQARNIGVSGRIFLADTVRGYDGKSTLRLRVNFPLEITALSKEVRNFKHMGFRVPLAIVNKAHQANELYPFAISLIESVHIYESMNVRIVGRKCIELLIAGTKKEIQQLIIEGTNLVWESYKLDSYVKRFSELVTHYEEKVEELLNMEEQISLQLTLLDTCQYAAPVFQQILATIQKIVDNLSLHLFSNLVIWVEQLDEQIEKKLAFRLQEGAKAWTAVLQGKPKEEFDSTENIPEKVKLSLGGDPKLQQLIHEIRLTQQVMYLSPSVEEARQNLLQQLFAWEAIVCTQSRISSTRYQVGAERSNTITNYRNVLGILPEGQKCLDKAYACADDVISEVKSYVDDWLRYQALWDLQPETLFERLDNNLPKWMTTLQEIKKTRSTFDTAETRKQFGPIIIDYARVQSKVSLKYDSWHKDVLKRFGSLLGSEIQQLYSTVSKSRGDLEQQSVDAGSTSEAVGFITYVQNLKRKTAEWEPQVDLFKEGQKILERQRFQFPSSWLYSDNLDGEWSAFCDILGRKDSAIQTQVTSLQNKIKKEDEVVKSRTTELLSEWDRQKPNEGSQKPDLALQSLSVYEHKLMRLKEDADNIIKAKEALELPETVHVSPLHERLCASIEELNDLKNVWNAMKPLHQAIDEIREKSWVSVQPKKLRQSIDALLNQMRELPSDYRNYESYDYVKMLLQGYAKMNILVIELKSETLKERHWKQLMKQLKVNWVLSELTLGQKHEATIKDIILVAQGEMALEVFLKQLREYWQNFELDLINYQSKTKLIRGWDDLFNKLKDHINGISAMKLSPYYKEFEEDAAVWEERLNRITSLFDVWIDVQRRWVYLEGIFSGSADIKTLLPVETSKFKR</sequence>
<evidence type="ECO:0000256" key="11">
    <source>
        <dbReference type="ARBA" id="ARBA00023212"/>
    </source>
</evidence>
<feature type="domain" description="Dynein heavy chain linker" evidence="14">
    <location>
        <begin position="1328"/>
        <end position="1567"/>
    </location>
</feature>
<dbReference type="GO" id="GO:0005524">
    <property type="term" value="F:ATP binding"/>
    <property type="evidence" value="ECO:0007669"/>
    <property type="project" value="UniProtKB-KW"/>
</dbReference>
<gene>
    <name evidence="15" type="ORF">SBAD_LOCUS6876</name>
</gene>
<evidence type="ECO:0000256" key="8">
    <source>
        <dbReference type="ARBA" id="ARBA00023017"/>
    </source>
</evidence>
<evidence type="ECO:0000256" key="9">
    <source>
        <dbReference type="ARBA" id="ARBA00023054"/>
    </source>
</evidence>
<evidence type="ECO:0000313" key="16">
    <source>
        <dbReference type="Proteomes" id="UP000270296"/>
    </source>
</evidence>
<evidence type="ECO:0000256" key="12">
    <source>
        <dbReference type="SAM" id="Coils"/>
    </source>
</evidence>
<keyword evidence="16" id="KW-1185">Reference proteome</keyword>
<evidence type="ECO:0000256" key="4">
    <source>
        <dbReference type="ARBA" id="ARBA00022701"/>
    </source>
</evidence>
<accession>A0A183ITC9</accession>
<dbReference type="PANTHER" id="PTHR46532">
    <property type="entry name" value="MALE FERTILITY FACTOR KL5"/>
    <property type="match status" value="1"/>
</dbReference>
<keyword evidence="7" id="KW-0067">ATP-binding</keyword>
<keyword evidence="9 12" id="KW-0175">Coiled coil</keyword>
<dbReference type="GO" id="GO:0005874">
    <property type="term" value="C:microtubule"/>
    <property type="evidence" value="ECO:0007669"/>
    <property type="project" value="UniProtKB-KW"/>
</dbReference>
<dbReference type="OrthoDB" id="14187at2759"/>
<keyword evidence="3" id="KW-0963">Cytoplasm</keyword>
<dbReference type="Gene3D" id="1.20.140.100">
    <property type="entry name" value="Dynein heavy chain, N-terminal domain 2"/>
    <property type="match status" value="1"/>
</dbReference>
<organism evidence="17">
    <name type="scientific">Soboliphyme baturini</name>
    <dbReference type="NCBI Taxonomy" id="241478"/>
    <lineage>
        <taxon>Eukaryota</taxon>
        <taxon>Metazoa</taxon>
        <taxon>Ecdysozoa</taxon>
        <taxon>Nematoda</taxon>
        <taxon>Enoplea</taxon>
        <taxon>Dorylaimia</taxon>
        <taxon>Dioctophymatida</taxon>
        <taxon>Dioctophymatoidea</taxon>
        <taxon>Soboliphymatidae</taxon>
        <taxon>Soboliphyme</taxon>
    </lineage>
</organism>